<accession>A0A1I7G3W9</accession>
<keyword evidence="6 10" id="KW-0274">FAD</keyword>
<evidence type="ECO:0000313" key="13">
    <source>
        <dbReference type="Proteomes" id="UP000199138"/>
    </source>
</evidence>
<dbReference type="PANTHER" id="PTHR30040:SF2">
    <property type="entry name" value="FAD:PROTEIN FMN TRANSFERASE"/>
    <property type="match status" value="1"/>
</dbReference>
<keyword evidence="4 10" id="KW-0808">Transferase</keyword>
<dbReference type="Pfam" id="PF02424">
    <property type="entry name" value="ApbE"/>
    <property type="match status" value="1"/>
</dbReference>
<proteinExistence type="inferred from homology"/>
<dbReference type="STRING" id="1224947.SAMN05216480_103146"/>
<protein>
    <recommendedName>
        <fullName evidence="2 10">FAD:protein FMN transferase</fullName>
        <ecNumber evidence="1 10">2.7.1.180</ecNumber>
    </recommendedName>
    <alternativeName>
        <fullName evidence="8 10">Flavin transferase</fullName>
    </alternativeName>
</protein>
<comment type="cofactor">
    <cofactor evidence="11">
        <name>Mg(2+)</name>
        <dbReference type="ChEBI" id="CHEBI:18420"/>
    </cofactor>
    <cofactor evidence="11">
        <name>Mn(2+)</name>
        <dbReference type="ChEBI" id="CHEBI:29035"/>
    </cofactor>
    <text evidence="11">Magnesium. Can also use manganese.</text>
</comment>
<evidence type="ECO:0000256" key="3">
    <source>
        <dbReference type="ARBA" id="ARBA00022630"/>
    </source>
</evidence>
<dbReference type="PANTHER" id="PTHR30040">
    <property type="entry name" value="THIAMINE BIOSYNTHESIS LIPOPROTEIN APBE"/>
    <property type="match status" value="1"/>
</dbReference>
<keyword evidence="13" id="KW-1185">Reference proteome</keyword>
<feature type="binding site" evidence="11">
    <location>
        <position position="267"/>
    </location>
    <ligand>
        <name>Mg(2+)</name>
        <dbReference type="ChEBI" id="CHEBI:18420"/>
    </ligand>
</feature>
<dbReference type="Proteomes" id="UP000199138">
    <property type="component" value="Unassembled WGS sequence"/>
</dbReference>
<comment type="catalytic activity">
    <reaction evidence="9 10">
        <text>L-threonyl-[protein] + FAD = FMN-L-threonyl-[protein] + AMP + H(+)</text>
        <dbReference type="Rhea" id="RHEA:36847"/>
        <dbReference type="Rhea" id="RHEA-COMP:11060"/>
        <dbReference type="Rhea" id="RHEA-COMP:11061"/>
        <dbReference type="ChEBI" id="CHEBI:15378"/>
        <dbReference type="ChEBI" id="CHEBI:30013"/>
        <dbReference type="ChEBI" id="CHEBI:57692"/>
        <dbReference type="ChEBI" id="CHEBI:74257"/>
        <dbReference type="ChEBI" id="CHEBI:456215"/>
        <dbReference type="EC" id="2.7.1.180"/>
    </reaction>
</comment>
<dbReference type="PROSITE" id="PS00768">
    <property type="entry name" value="TRANSTHYRETIN_1"/>
    <property type="match status" value="1"/>
</dbReference>
<dbReference type="InterPro" id="IPR003374">
    <property type="entry name" value="ApbE-like_sf"/>
</dbReference>
<evidence type="ECO:0000313" key="12">
    <source>
        <dbReference type="EMBL" id="SFU43154.1"/>
    </source>
</evidence>
<evidence type="ECO:0000256" key="1">
    <source>
        <dbReference type="ARBA" id="ARBA00011955"/>
    </source>
</evidence>
<dbReference type="EC" id="2.7.1.180" evidence="1 10"/>
<dbReference type="Gene3D" id="3.10.520.10">
    <property type="entry name" value="ApbE-like domains"/>
    <property type="match status" value="1"/>
</dbReference>
<evidence type="ECO:0000256" key="11">
    <source>
        <dbReference type="PIRSR" id="PIRSR006268-2"/>
    </source>
</evidence>
<evidence type="ECO:0000256" key="5">
    <source>
        <dbReference type="ARBA" id="ARBA00022723"/>
    </source>
</evidence>
<feature type="binding site" evidence="11">
    <location>
        <position position="263"/>
    </location>
    <ligand>
        <name>Mg(2+)</name>
        <dbReference type="ChEBI" id="CHEBI:18420"/>
    </ligand>
</feature>
<sequence length="312" mass="35336">MTKMPQTAYKHYIAQTRFLFHCHIKVKIPATYPEALLNDCFAMLEAIDLQYNSYQEDSLFHQINTNAGQWVSVDEVTISLLKQTIKISELTHGSYDITAMPLIRLWGFYKENIAQIPTKEAIQNCLTQVDFSKIQIDGNRVKIEEHQELITGSFIKAYAVDQVIAMLKAQGVTDAIINAGGSTIYALTDAFHEKWNIHIPHPKKETNLAKIPLSNRCFSLSACKHQFIAIEGKKYSHILNTNTGYPAANLQVGLLSDSACLGDMLSTALFGIEAKNFQETIQRLQKVFNFEAYLIDENQHLHQHNFKSLLPC</sequence>
<name>A0A1I7G3W9_9FLAO</name>
<evidence type="ECO:0000256" key="2">
    <source>
        <dbReference type="ARBA" id="ARBA00016337"/>
    </source>
</evidence>
<keyword evidence="3 10" id="KW-0285">Flavoprotein</keyword>
<evidence type="ECO:0000256" key="8">
    <source>
        <dbReference type="ARBA" id="ARBA00031306"/>
    </source>
</evidence>
<gene>
    <name evidence="12" type="ORF">SAMN05216480_103146</name>
</gene>
<dbReference type="InterPro" id="IPR024932">
    <property type="entry name" value="ApbE"/>
</dbReference>
<dbReference type="SUPFAM" id="SSF143631">
    <property type="entry name" value="ApbE-like"/>
    <property type="match status" value="1"/>
</dbReference>
<evidence type="ECO:0000256" key="9">
    <source>
        <dbReference type="ARBA" id="ARBA00048540"/>
    </source>
</evidence>
<evidence type="ECO:0000256" key="10">
    <source>
        <dbReference type="PIRNR" id="PIRNR006268"/>
    </source>
</evidence>
<dbReference type="InterPro" id="IPR023418">
    <property type="entry name" value="Thyroxine_BS"/>
</dbReference>
<dbReference type="GO" id="GO:0016740">
    <property type="term" value="F:transferase activity"/>
    <property type="evidence" value="ECO:0007669"/>
    <property type="project" value="UniProtKB-UniRule"/>
</dbReference>
<dbReference type="EMBL" id="FPBK01000003">
    <property type="protein sequence ID" value="SFU43154.1"/>
    <property type="molecule type" value="Genomic_DNA"/>
</dbReference>
<organism evidence="12 13">
    <name type="scientific">Pustulibacterium marinum</name>
    <dbReference type="NCBI Taxonomy" id="1224947"/>
    <lineage>
        <taxon>Bacteria</taxon>
        <taxon>Pseudomonadati</taxon>
        <taxon>Bacteroidota</taxon>
        <taxon>Flavobacteriia</taxon>
        <taxon>Flavobacteriales</taxon>
        <taxon>Flavobacteriaceae</taxon>
        <taxon>Pustulibacterium</taxon>
    </lineage>
</organism>
<keyword evidence="7 10" id="KW-0460">Magnesium</keyword>
<dbReference type="AlphaFoldDB" id="A0A1I7G3W9"/>
<keyword evidence="12" id="KW-0449">Lipoprotein</keyword>
<dbReference type="PIRSF" id="PIRSF006268">
    <property type="entry name" value="ApbE"/>
    <property type="match status" value="1"/>
</dbReference>
<evidence type="ECO:0000256" key="6">
    <source>
        <dbReference type="ARBA" id="ARBA00022827"/>
    </source>
</evidence>
<reference evidence="12 13" key="1">
    <citation type="submission" date="2016-10" db="EMBL/GenBank/DDBJ databases">
        <authorList>
            <person name="de Groot N.N."/>
        </authorList>
    </citation>
    <scope>NUCLEOTIDE SEQUENCE [LARGE SCALE GENOMIC DNA]</scope>
    <source>
        <strain evidence="12 13">CGMCC 1.12333</strain>
    </source>
</reference>
<evidence type="ECO:0000256" key="7">
    <source>
        <dbReference type="ARBA" id="ARBA00022842"/>
    </source>
</evidence>
<dbReference type="GO" id="GO:0046872">
    <property type="term" value="F:metal ion binding"/>
    <property type="evidence" value="ECO:0007669"/>
    <property type="project" value="UniProtKB-UniRule"/>
</dbReference>
<evidence type="ECO:0000256" key="4">
    <source>
        <dbReference type="ARBA" id="ARBA00022679"/>
    </source>
</evidence>
<feature type="binding site" evidence="11">
    <location>
        <position position="153"/>
    </location>
    <ligand>
        <name>Mg(2+)</name>
        <dbReference type="ChEBI" id="CHEBI:18420"/>
    </ligand>
</feature>
<comment type="similarity">
    <text evidence="10">Belongs to the ApbE family.</text>
</comment>
<keyword evidence="5 10" id="KW-0479">Metal-binding</keyword>